<dbReference type="Gene3D" id="3.40.1500.20">
    <property type="match status" value="1"/>
</dbReference>
<dbReference type="AlphaFoldDB" id="A0A1F7RU51"/>
<gene>
    <name evidence="1" type="ORF">A2W05_02730</name>
</gene>
<reference evidence="1 2" key="1">
    <citation type="journal article" date="2016" name="Nat. Commun.">
        <title>Thousands of microbial genomes shed light on interconnected biogeochemical processes in an aquifer system.</title>
        <authorList>
            <person name="Anantharaman K."/>
            <person name="Brown C.T."/>
            <person name="Hug L.A."/>
            <person name="Sharon I."/>
            <person name="Castelle C.J."/>
            <person name="Probst A.J."/>
            <person name="Thomas B.C."/>
            <person name="Singh A."/>
            <person name="Wilkins M.J."/>
            <person name="Karaoz U."/>
            <person name="Brodie E.L."/>
            <person name="Williams K.H."/>
            <person name="Hubbard S.S."/>
            <person name="Banfield J.F."/>
        </authorList>
    </citation>
    <scope>NUCLEOTIDE SEQUENCE [LARGE SCALE GENOMIC DNA]</scope>
</reference>
<protein>
    <submittedName>
        <fullName evidence="1">Uncharacterized protein</fullName>
    </submittedName>
</protein>
<sequence>MKFNLIIKEGMVMMKREAIPIDFSFAPYVETMTEAIQPLNPVLADKYDGFDITDIRDFKSDRISIKVKVYKADKIDKISISRIEIFGLFCGCGCSITADEWHALPTYTSDWDENPKTNHIITDLLPSADCGADIEYRKQYLDPLEPYWKTYKDMPGLEPIQLAWFRALQSPYIITGRPPHMPEKLNQMALQCQIDYLKVFLDLWKNDKPRDKEYMKPLIQRRNVARNMLRHNDPGEGPLTKMLGHSMAEKILAAVMG</sequence>
<accession>A0A1F7RU51</accession>
<organism evidence="1 2">
    <name type="scientific">Candidatus Schekmanbacteria bacterium RBG_16_38_10</name>
    <dbReference type="NCBI Taxonomy" id="1817879"/>
    <lineage>
        <taxon>Bacteria</taxon>
        <taxon>Candidatus Schekmaniibacteriota</taxon>
    </lineage>
</organism>
<evidence type="ECO:0000313" key="2">
    <source>
        <dbReference type="Proteomes" id="UP000178797"/>
    </source>
</evidence>
<evidence type="ECO:0000313" key="1">
    <source>
        <dbReference type="EMBL" id="OGL44628.1"/>
    </source>
</evidence>
<comment type="caution">
    <text evidence="1">The sequence shown here is derived from an EMBL/GenBank/DDBJ whole genome shotgun (WGS) entry which is preliminary data.</text>
</comment>
<dbReference type="EMBL" id="MGDE01000173">
    <property type="protein sequence ID" value="OGL44628.1"/>
    <property type="molecule type" value="Genomic_DNA"/>
</dbReference>
<proteinExistence type="predicted"/>
<name>A0A1F7RU51_9BACT</name>
<dbReference type="Proteomes" id="UP000178797">
    <property type="component" value="Unassembled WGS sequence"/>
</dbReference>